<comment type="caution">
    <text evidence="1">The sequence shown here is derived from an EMBL/GenBank/DDBJ whole genome shotgun (WGS) entry which is preliminary data.</text>
</comment>
<accession>A0A5C8GMB0</accession>
<dbReference type="InterPro" id="IPR019059">
    <property type="entry name" value="Restrct_endonuc_II_HaeIII"/>
</dbReference>
<proteinExistence type="predicted"/>
<dbReference type="Proteomes" id="UP000321612">
    <property type="component" value="Unassembled WGS sequence"/>
</dbReference>
<sequence>MSKLSNNHGRAYEFACLNALRDAIARVRSVEIFKNSSFEAAENAWNTLCESNRTLYTLSALSTIDTIFALEPNIMERNGEDDVLTLYIQPDKRGETADVRDIIIERKDIVWEIGLSIKHNHQAVKHSRIAKNLDFGSKWYGIPCSETYWKEIKPVFDVLEREKTKGTLFKDLVGKEEKVYVPLLNAFAKEITTQVRKHPEIPKKLIEYLLSRYDFYKVVSTDEKRLTTIQSFNMYGTLNLPGKYSKPTLKVPHIQCPKHLLHIGFKPNSKTSLLLCLDNGWQFSFRLHNAEKQVNTSLKFDIQIVGMPAEINIKFNCKW</sequence>
<dbReference type="RefSeq" id="WP_147785392.1">
    <property type="nucleotide sequence ID" value="NZ_SDIK01000011.1"/>
</dbReference>
<dbReference type="AlphaFoldDB" id="A0A5C8GMB0"/>
<keyword evidence="1" id="KW-0378">Hydrolase</keyword>
<protein>
    <submittedName>
        <fullName evidence="1">HaeIII family restriction endonuclease</fullName>
    </submittedName>
</protein>
<keyword evidence="1" id="KW-0540">Nuclease</keyword>
<evidence type="ECO:0000313" key="2">
    <source>
        <dbReference type="Proteomes" id="UP000321612"/>
    </source>
</evidence>
<keyword evidence="2" id="KW-1185">Reference proteome</keyword>
<name>A0A5C8GMB0_9BACT</name>
<evidence type="ECO:0000313" key="1">
    <source>
        <dbReference type="EMBL" id="TXJ63108.1"/>
    </source>
</evidence>
<gene>
    <name evidence="1" type="ORF">ETF27_01700</name>
</gene>
<dbReference type="GO" id="GO:0004519">
    <property type="term" value="F:endonuclease activity"/>
    <property type="evidence" value="ECO:0007669"/>
    <property type="project" value="UniProtKB-KW"/>
</dbReference>
<keyword evidence="1" id="KW-0255">Endonuclease</keyword>
<dbReference type="EMBL" id="SDIK01000011">
    <property type="protein sequence ID" value="TXJ63108.1"/>
    <property type="molecule type" value="Genomic_DNA"/>
</dbReference>
<organism evidence="1 2">
    <name type="scientific">Prevotella brunnea</name>
    <dbReference type="NCBI Taxonomy" id="2508867"/>
    <lineage>
        <taxon>Bacteria</taxon>
        <taxon>Pseudomonadati</taxon>
        <taxon>Bacteroidota</taxon>
        <taxon>Bacteroidia</taxon>
        <taxon>Bacteroidales</taxon>
        <taxon>Prevotellaceae</taxon>
        <taxon>Prevotella</taxon>
    </lineage>
</organism>
<dbReference type="Pfam" id="PF09556">
    <property type="entry name" value="RE_HaeIII"/>
    <property type="match status" value="1"/>
</dbReference>
<reference evidence="2" key="1">
    <citation type="submission" date="2019-05" db="EMBL/GenBank/DDBJ databases">
        <title>Prevotella brunnea sp. nov., isolated from a wound of a patient.</title>
        <authorList>
            <person name="Buhl M."/>
        </authorList>
    </citation>
    <scope>NUCLEOTIDE SEQUENCE [LARGE SCALE GENOMIC DNA]</scope>
    <source>
        <strain evidence="2">A2672</strain>
    </source>
</reference>
<dbReference type="OrthoDB" id="7923544at2"/>